<dbReference type="InterPro" id="IPR004637">
    <property type="entry name" value="Dat"/>
</dbReference>
<dbReference type="Gene3D" id="3.90.1150.10">
    <property type="entry name" value="Aspartate Aminotransferase, domain 1"/>
    <property type="match status" value="1"/>
</dbReference>
<dbReference type="EMBL" id="NXIF01000002">
    <property type="protein sequence ID" value="PKI82224.1"/>
    <property type="molecule type" value="Genomic_DNA"/>
</dbReference>
<evidence type="ECO:0000256" key="3">
    <source>
        <dbReference type="ARBA" id="ARBA00022576"/>
    </source>
</evidence>
<dbReference type="PIRSF" id="PIRSF000521">
    <property type="entry name" value="Transaminase_4ab_Lys_Orn"/>
    <property type="match status" value="1"/>
</dbReference>
<dbReference type="InterPro" id="IPR015424">
    <property type="entry name" value="PyrdxlP-dep_Trfase"/>
</dbReference>
<evidence type="ECO:0000256" key="2">
    <source>
        <dbReference type="ARBA" id="ARBA00008954"/>
    </source>
</evidence>
<reference evidence="7 8" key="1">
    <citation type="submission" date="2017-09" db="EMBL/GenBank/DDBJ databases">
        <title>Genomics of the genus Arcobacter.</title>
        <authorList>
            <person name="Perez-Cataluna A."/>
            <person name="Figueras M.J."/>
            <person name="Salas-Masso N."/>
        </authorList>
    </citation>
    <scope>NUCLEOTIDE SEQUENCE [LARGE SCALE GENOMIC DNA]</scope>
    <source>
        <strain evidence="7 8">DSM 18005</strain>
    </source>
</reference>
<dbReference type="FunFam" id="3.40.640.10:FF:000004">
    <property type="entry name" value="Acetylornithine aminotransferase"/>
    <property type="match status" value="1"/>
</dbReference>
<organism evidence="7 8">
    <name type="scientific">Malaciobacter halophilus</name>
    <dbReference type="NCBI Taxonomy" id="197482"/>
    <lineage>
        <taxon>Bacteria</taxon>
        <taxon>Pseudomonadati</taxon>
        <taxon>Campylobacterota</taxon>
        <taxon>Epsilonproteobacteria</taxon>
        <taxon>Campylobacterales</taxon>
        <taxon>Arcobacteraceae</taxon>
        <taxon>Malaciobacter</taxon>
    </lineage>
</organism>
<keyword evidence="8" id="KW-1185">Reference proteome</keyword>
<evidence type="ECO:0000256" key="1">
    <source>
        <dbReference type="ARBA" id="ARBA00001933"/>
    </source>
</evidence>
<comment type="caution">
    <text evidence="7">The sequence shown here is derived from an EMBL/GenBank/DDBJ whole genome shotgun (WGS) entry which is preliminary data.</text>
</comment>
<dbReference type="InterPro" id="IPR015421">
    <property type="entry name" value="PyrdxlP-dep_Trfase_major"/>
</dbReference>
<comment type="cofactor">
    <cofactor evidence="1">
        <name>pyridoxal 5'-phosphate</name>
        <dbReference type="ChEBI" id="CHEBI:597326"/>
    </cofactor>
</comment>
<keyword evidence="5 6" id="KW-0663">Pyridoxal phosphate</keyword>
<keyword evidence="4" id="KW-0808">Transferase</keyword>
<dbReference type="GO" id="GO:0008483">
    <property type="term" value="F:transaminase activity"/>
    <property type="evidence" value="ECO:0007669"/>
    <property type="project" value="UniProtKB-KW"/>
</dbReference>
<gene>
    <name evidence="7" type="ORF">CP960_00275</name>
</gene>
<dbReference type="NCBIfam" id="NF006733">
    <property type="entry name" value="PRK09264.1"/>
    <property type="match status" value="1"/>
</dbReference>
<dbReference type="GO" id="GO:0030170">
    <property type="term" value="F:pyridoxal phosphate binding"/>
    <property type="evidence" value="ECO:0007669"/>
    <property type="project" value="InterPro"/>
</dbReference>
<proteinExistence type="inferred from homology"/>
<dbReference type="InterPro" id="IPR015422">
    <property type="entry name" value="PyrdxlP-dep_Trfase_small"/>
</dbReference>
<accession>A0A2N1J6R6</accession>
<dbReference type="PANTHER" id="PTHR43552">
    <property type="entry name" value="DIAMINOBUTYRATE--2-OXOGLUTARATE AMINOTRANSFERASE"/>
    <property type="match status" value="1"/>
</dbReference>
<sequence>MVANNTEIFETYESEIRAYCRAVPTVFKASSNATMIDENNKEFIDFFGGAGVLNFGHNNPKMKQALIEFIQRDGVAHSLDMFTDVKRDFIETFANTILKPRGWEDRKLQFTGPTGTNAVEAALKLARKVTGRTEVVAFNRGFHGMTLAALACTANNAFRSSAGVPLTHVIRDTFNDMDALENLRQKMFDLASGMLPPAAFLVEPVQAEGGVRVATKQWLQGVQQLAKDTGALFILDSIQCGCGRCGSYFSFDDLDVDPDIIILAKGLGGFGTPIGMLVNKPEIDKQWNPGQHTGTFRGQGLSFVAGKIGLEYFNDEEFNNETIRKGNIIREVLDNLNSKYEKVVDVRQKGMMLAIEFDSADTVKKITTKTYENGLIIGACSTGEIIKFIPPLTITDEELNKGLERFTASVEAVLS</sequence>
<evidence type="ECO:0000256" key="5">
    <source>
        <dbReference type="ARBA" id="ARBA00022898"/>
    </source>
</evidence>
<evidence type="ECO:0000313" key="8">
    <source>
        <dbReference type="Proteomes" id="UP000233248"/>
    </source>
</evidence>
<name>A0A2N1J6R6_9BACT</name>
<evidence type="ECO:0000313" key="7">
    <source>
        <dbReference type="EMBL" id="PKI82224.1"/>
    </source>
</evidence>
<dbReference type="Pfam" id="PF00202">
    <property type="entry name" value="Aminotran_3"/>
    <property type="match status" value="1"/>
</dbReference>
<dbReference type="Gene3D" id="3.40.640.10">
    <property type="entry name" value="Type I PLP-dependent aspartate aminotransferase-like (Major domain)"/>
    <property type="match status" value="1"/>
</dbReference>
<dbReference type="CDD" id="cd00610">
    <property type="entry name" value="OAT_like"/>
    <property type="match status" value="1"/>
</dbReference>
<protein>
    <submittedName>
        <fullName evidence="7">Diaminobutyrate--2-oxoglutarate transaminase</fullName>
    </submittedName>
</protein>
<dbReference type="KEGG" id="ahs:AHALO_1643"/>
<dbReference type="OrthoDB" id="9801834at2"/>
<evidence type="ECO:0000256" key="6">
    <source>
        <dbReference type="RuleBase" id="RU003560"/>
    </source>
</evidence>
<dbReference type="PANTHER" id="PTHR43552:SF2">
    <property type="entry name" value="DIAMINOBUTYRATE--2-OXOGLUTARATE TRANSAMINASE"/>
    <property type="match status" value="1"/>
</dbReference>
<dbReference type="Proteomes" id="UP000233248">
    <property type="component" value="Unassembled WGS sequence"/>
</dbReference>
<dbReference type="InterPro" id="IPR005814">
    <property type="entry name" value="Aminotrans_3"/>
</dbReference>
<dbReference type="RefSeq" id="WP_101183177.1">
    <property type="nucleotide sequence ID" value="NZ_CP031218.1"/>
</dbReference>
<keyword evidence="3" id="KW-0032">Aminotransferase</keyword>
<evidence type="ECO:0000256" key="4">
    <source>
        <dbReference type="ARBA" id="ARBA00022679"/>
    </source>
</evidence>
<dbReference type="AlphaFoldDB" id="A0A2N1J6R6"/>
<dbReference type="SUPFAM" id="SSF53383">
    <property type="entry name" value="PLP-dependent transferases"/>
    <property type="match status" value="1"/>
</dbReference>
<comment type="similarity">
    <text evidence="2 6">Belongs to the class-III pyridoxal-phosphate-dependent aminotransferase family.</text>
</comment>